<dbReference type="Pfam" id="PF20563">
    <property type="entry name" value="DUF6773"/>
    <property type="match status" value="1"/>
</dbReference>
<feature type="transmembrane region" description="Helical" evidence="1">
    <location>
        <begin position="83"/>
        <end position="104"/>
    </location>
</feature>
<keyword evidence="1" id="KW-0472">Membrane</keyword>
<keyword evidence="3" id="KW-1185">Reference proteome</keyword>
<organism evidence="2 3">
    <name type="scientific">Clostridium malenominatum</name>
    <dbReference type="NCBI Taxonomy" id="1539"/>
    <lineage>
        <taxon>Bacteria</taxon>
        <taxon>Bacillati</taxon>
        <taxon>Bacillota</taxon>
        <taxon>Clostridia</taxon>
        <taxon>Eubacteriales</taxon>
        <taxon>Clostridiaceae</taxon>
        <taxon>Clostridium</taxon>
    </lineage>
</organism>
<feature type="transmembrane region" description="Helical" evidence="1">
    <location>
        <begin position="21"/>
        <end position="42"/>
    </location>
</feature>
<proteinExistence type="predicted"/>
<evidence type="ECO:0000313" key="2">
    <source>
        <dbReference type="EMBL" id="GAA0719959.1"/>
    </source>
</evidence>
<accession>A0ABP3TXT1</accession>
<evidence type="ECO:0000313" key="3">
    <source>
        <dbReference type="Proteomes" id="UP001500339"/>
    </source>
</evidence>
<gene>
    <name evidence="2" type="ORF">GCM10008905_08630</name>
</gene>
<reference evidence="3" key="1">
    <citation type="journal article" date="2019" name="Int. J. Syst. Evol. Microbiol.">
        <title>The Global Catalogue of Microorganisms (GCM) 10K type strain sequencing project: providing services to taxonomists for standard genome sequencing and annotation.</title>
        <authorList>
            <consortium name="The Broad Institute Genomics Platform"/>
            <consortium name="The Broad Institute Genome Sequencing Center for Infectious Disease"/>
            <person name="Wu L."/>
            <person name="Ma J."/>
        </authorList>
    </citation>
    <scope>NUCLEOTIDE SEQUENCE [LARGE SCALE GENOMIC DNA]</scope>
    <source>
        <strain evidence="3">JCM 1405</strain>
    </source>
</reference>
<sequence>MKKFKKVVDERQELEMLRVEHFGFWLMFWLLFASIMIQTGMGASFKEFGFEFGVFMVACILSLISYLRKGAWDYYTKPCVKTYLLYSIVSTIIFGGIFGVIKYITMDYFKNNMKYLIISVGIYSVFIFILVFITLYLMGNYVIKKRKQLEEEYEE</sequence>
<feature type="transmembrane region" description="Helical" evidence="1">
    <location>
        <begin position="116"/>
        <end position="138"/>
    </location>
</feature>
<dbReference type="RefSeq" id="WP_343767050.1">
    <property type="nucleotide sequence ID" value="NZ_BAAACF010000001.1"/>
</dbReference>
<comment type="caution">
    <text evidence="2">The sequence shown here is derived from an EMBL/GenBank/DDBJ whole genome shotgun (WGS) entry which is preliminary data.</text>
</comment>
<feature type="transmembrane region" description="Helical" evidence="1">
    <location>
        <begin position="48"/>
        <end position="67"/>
    </location>
</feature>
<name>A0ABP3TXT1_9CLOT</name>
<keyword evidence="1" id="KW-1133">Transmembrane helix</keyword>
<evidence type="ECO:0000256" key="1">
    <source>
        <dbReference type="SAM" id="Phobius"/>
    </source>
</evidence>
<dbReference type="Proteomes" id="UP001500339">
    <property type="component" value="Unassembled WGS sequence"/>
</dbReference>
<protein>
    <submittedName>
        <fullName evidence="2">Uncharacterized protein</fullName>
    </submittedName>
</protein>
<keyword evidence="1" id="KW-0812">Transmembrane</keyword>
<dbReference type="InterPro" id="IPR046664">
    <property type="entry name" value="DUF6773"/>
</dbReference>
<dbReference type="EMBL" id="BAAACF010000001">
    <property type="protein sequence ID" value="GAA0719959.1"/>
    <property type="molecule type" value="Genomic_DNA"/>
</dbReference>